<evidence type="ECO:0000256" key="4">
    <source>
        <dbReference type="ARBA" id="ARBA00022833"/>
    </source>
</evidence>
<reference evidence="10" key="1">
    <citation type="submission" date="2013-09" db="EMBL/GenBank/DDBJ databases">
        <title>Corchorus olitorius genome sequencing.</title>
        <authorList>
            <person name="Alam M."/>
            <person name="Haque M.S."/>
            <person name="Islam M.S."/>
            <person name="Emdad E.M."/>
            <person name="Islam M.M."/>
            <person name="Ahmed B."/>
            <person name="Halim A."/>
            <person name="Hossen Q.M.M."/>
            <person name="Hossain M.Z."/>
            <person name="Ahmed R."/>
            <person name="Khan M.M."/>
            <person name="Islam R."/>
            <person name="Rashid M.M."/>
            <person name="Khan S.A."/>
            <person name="Rahman M.S."/>
            <person name="Alam M."/>
            <person name="Yahiya A.S."/>
            <person name="Khan M.S."/>
            <person name="Azam M.S."/>
            <person name="Haque T."/>
            <person name="Lashkar M.Z.H."/>
            <person name="Akhand A.I."/>
            <person name="Morshed G."/>
            <person name="Roy S."/>
            <person name="Uddin K.S."/>
            <person name="Rabeya T."/>
            <person name="Hossain A.S."/>
            <person name="Chowdhury A."/>
            <person name="Snigdha A.R."/>
            <person name="Mortoza M.S."/>
            <person name="Matin S.A."/>
            <person name="Hoque S.M.E."/>
            <person name="Islam M.K."/>
            <person name="Roy D.K."/>
            <person name="Haider R."/>
            <person name="Moosa M.M."/>
            <person name="Elias S.M."/>
            <person name="Hasan A.M."/>
            <person name="Jahan S."/>
            <person name="Shafiuddin M."/>
            <person name="Mahmood N."/>
            <person name="Shommy N.S."/>
        </authorList>
    </citation>
    <scope>NUCLEOTIDE SEQUENCE [LARGE SCALE GENOMIC DNA]</scope>
    <source>
        <strain evidence="10">cv. O-4</strain>
    </source>
</reference>
<keyword evidence="1 6" id="KW-0645">Protease</keyword>
<gene>
    <name evidence="9" type="ORF">COLO4_12579</name>
</gene>
<evidence type="ECO:0000256" key="6">
    <source>
        <dbReference type="RuleBase" id="RU003983"/>
    </source>
</evidence>
<feature type="domain" description="Peptidase M48" evidence="8">
    <location>
        <begin position="254"/>
        <end position="391"/>
    </location>
</feature>
<dbReference type="GO" id="GO:0016020">
    <property type="term" value="C:membrane"/>
    <property type="evidence" value="ECO:0007669"/>
    <property type="project" value="TreeGrafter"/>
</dbReference>
<keyword evidence="2" id="KW-0479">Metal-binding</keyword>
<evidence type="ECO:0000313" key="9">
    <source>
        <dbReference type="EMBL" id="OMP00537.1"/>
    </source>
</evidence>
<dbReference type="GO" id="GO:0051603">
    <property type="term" value="P:proteolysis involved in protein catabolic process"/>
    <property type="evidence" value="ECO:0007669"/>
    <property type="project" value="TreeGrafter"/>
</dbReference>
<dbReference type="Proteomes" id="UP000187203">
    <property type="component" value="Unassembled WGS sequence"/>
</dbReference>
<keyword evidence="7" id="KW-0812">Transmembrane</keyword>
<dbReference type="GO" id="GO:0004222">
    <property type="term" value="F:metalloendopeptidase activity"/>
    <property type="evidence" value="ECO:0007669"/>
    <property type="project" value="InterPro"/>
</dbReference>
<dbReference type="InterPro" id="IPR051156">
    <property type="entry name" value="Mito/Outer_Membr_Metalloprot"/>
</dbReference>
<evidence type="ECO:0000313" key="10">
    <source>
        <dbReference type="Proteomes" id="UP000187203"/>
    </source>
</evidence>
<dbReference type="PANTHER" id="PTHR22726:SF1">
    <property type="entry name" value="METALLOENDOPEPTIDASE OMA1, MITOCHONDRIAL"/>
    <property type="match status" value="1"/>
</dbReference>
<evidence type="ECO:0000259" key="8">
    <source>
        <dbReference type="Pfam" id="PF01435"/>
    </source>
</evidence>
<dbReference type="PANTHER" id="PTHR22726">
    <property type="entry name" value="METALLOENDOPEPTIDASE OMA1"/>
    <property type="match status" value="1"/>
</dbReference>
<accession>A0A1R3K0D7</accession>
<dbReference type="Gene3D" id="3.30.2010.10">
    <property type="entry name" value="Metalloproteases ('zincins'), catalytic domain"/>
    <property type="match status" value="1"/>
</dbReference>
<dbReference type="EMBL" id="AWUE01014933">
    <property type="protein sequence ID" value="OMP00537.1"/>
    <property type="molecule type" value="Genomic_DNA"/>
</dbReference>
<protein>
    <submittedName>
        <fullName evidence="9">Peptidase M48</fullName>
    </submittedName>
</protein>
<dbReference type="STRING" id="93759.A0A1R3K0D7"/>
<keyword evidence="7" id="KW-1133">Transmembrane helix</keyword>
<comment type="caution">
    <text evidence="9">The sequence shown here is derived from an EMBL/GenBank/DDBJ whole genome shotgun (WGS) entry which is preliminary data.</text>
</comment>
<dbReference type="AlphaFoldDB" id="A0A1R3K0D7"/>
<comment type="cofactor">
    <cofactor evidence="6">
        <name>Zn(2+)</name>
        <dbReference type="ChEBI" id="CHEBI:29105"/>
    </cofactor>
    <text evidence="6">Binds 1 zinc ion per subunit.</text>
</comment>
<organism evidence="9 10">
    <name type="scientific">Corchorus olitorius</name>
    <dbReference type="NCBI Taxonomy" id="93759"/>
    <lineage>
        <taxon>Eukaryota</taxon>
        <taxon>Viridiplantae</taxon>
        <taxon>Streptophyta</taxon>
        <taxon>Embryophyta</taxon>
        <taxon>Tracheophyta</taxon>
        <taxon>Spermatophyta</taxon>
        <taxon>Magnoliopsida</taxon>
        <taxon>eudicotyledons</taxon>
        <taxon>Gunneridae</taxon>
        <taxon>Pentapetalae</taxon>
        <taxon>rosids</taxon>
        <taxon>malvids</taxon>
        <taxon>Malvales</taxon>
        <taxon>Malvaceae</taxon>
        <taxon>Grewioideae</taxon>
        <taxon>Apeibeae</taxon>
        <taxon>Corchorus</taxon>
    </lineage>
</organism>
<evidence type="ECO:0000256" key="3">
    <source>
        <dbReference type="ARBA" id="ARBA00022801"/>
    </source>
</evidence>
<dbReference type="GO" id="GO:0046872">
    <property type="term" value="F:metal ion binding"/>
    <property type="evidence" value="ECO:0007669"/>
    <property type="project" value="UniProtKB-KW"/>
</dbReference>
<name>A0A1R3K0D7_9ROSI</name>
<dbReference type="OrthoDB" id="7464992at2759"/>
<evidence type="ECO:0000256" key="2">
    <source>
        <dbReference type="ARBA" id="ARBA00022723"/>
    </source>
</evidence>
<evidence type="ECO:0000256" key="7">
    <source>
        <dbReference type="SAM" id="Phobius"/>
    </source>
</evidence>
<feature type="transmembrane region" description="Helical" evidence="7">
    <location>
        <begin position="295"/>
        <end position="321"/>
    </location>
</feature>
<evidence type="ECO:0000256" key="5">
    <source>
        <dbReference type="ARBA" id="ARBA00023049"/>
    </source>
</evidence>
<proteinExistence type="inferred from homology"/>
<keyword evidence="3 6" id="KW-0378">Hydrolase</keyword>
<comment type="similarity">
    <text evidence="6">Belongs to the peptidase M48 family.</text>
</comment>
<sequence>MKSKTKSVLFYAPPSFCSSRVSPYSNPCQKISSGLNLKPQAPSPPFSGPTNLTRSFHAVSAAPRPGVGFRVGVARRILHPNPNPKYDNGLIFAGTRRFYHSNWNFDAEKIRSSMETSMESLARASRNWTLRGVIRSILVASSLSILIFCAGIERVPYSNKFHYTLSHNLENKYIENGFVKWCATDYIENERKLPPSDPRSIKMFKIKKRQINRRRRFIWKPFTKHLDGKVWEVYATDNYSNYESDEFEECLLNKVVIDAKMLRNLKSDEEYATVIAHEIGHIIARHHGENCLNSLFGIGYIVYLAFLFTIAFLLPLLFFAIVPPRYFYLLHPVLNLYDGPFYIFILRMYMTLPILGAVARFLDRRREAEADYIGLMLMASAGYDPEVAPHVYEKLLNKKNPIFFTSGKKRAKLLRKPKTMKLAKQVYEEVKAGYGVRNFA</sequence>
<keyword evidence="4 6" id="KW-0862">Zinc</keyword>
<dbReference type="InterPro" id="IPR001915">
    <property type="entry name" value="Peptidase_M48"/>
</dbReference>
<feature type="transmembrane region" description="Helical" evidence="7">
    <location>
        <begin position="341"/>
        <end position="362"/>
    </location>
</feature>
<keyword evidence="5 6" id="KW-0482">Metalloprotease</keyword>
<keyword evidence="10" id="KW-1185">Reference proteome</keyword>
<evidence type="ECO:0000256" key="1">
    <source>
        <dbReference type="ARBA" id="ARBA00022670"/>
    </source>
</evidence>
<keyword evidence="7" id="KW-0472">Membrane</keyword>
<dbReference type="Pfam" id="PF01435">
    <property type="entry name" value="Peptidase_M48"/>
    <property type="match status" value="1"/>
</dbReference>